<reference evidence="4" key="1">
    <citation type="submission" date="2025-08" db="UniProtKB">
        <authorList>
            <consortium name="RefSeq"/>
        </authorList>
    </citation>
    <scope>IDENTIFICATION</scope>
    <source>
        <tissue evidence="4">Whole organism</tissue>
    </source>
</reference>
<feature type="compositionally biased region" description="Low complexity" evidence="1">
    <location>
        <begin position="283"/>
        <end position="297"/>
    </location>
</feature>
<feature type="region of interest" description="Disordered" evidence="1">
    <location>
        <begin position="283"/>
        <end position="324"/>
    </location>
</feature>
<feature type="compositionally biased region" description="Low complexity" evidence="1">
    <location>
        <begin position="137"/>
        <end position="152"/>
    </location>
</feature>
<dbReference type="AlphaFoldDB" id="A0A9C6XW83"/>
<feature type="region of interest" description="Disordered" evidence="1">
    <location>
        <begin position="128"/>
        <end position="207"/>
    </location>
</feature>
<keyword evidence="2" id="KW-0732">Signal</keyword>
<accession>A0A9C6XW83</accession>
<evidence type="ECO:0000313" key="3">
    <source>
        <dbReference type="Proteomes" id="UP000504606"/>
    </source>
</evidence>
<name>A0A9C6XW83_FRAOC</name>
<feature type="compositionally biased region" description="Pro residues" evidence="1">
    <location>
        <begin position="87"/>
        <end position="102"/>
    </location>
</feature>
<feature type="compositionally biased region" description="Low complexity" evidence="1">
    <location>
        <begin position="314"/>
        <end position="324"/>
    </location>
</feature>
<gene>
    <name evidence="4" type="primary">LOC113206588</name>
</gene>
<protein>
    <submittedName>
        <fullName evidence="4">Alanine and proline-rich secreted protein Apa-like</fullName>
    </submittedName>
</protein>
<dbReference type="RefSeq" id="XP_052132926.1">
    <property type="nucleotide sequence ID" value="XM_052276966.1"/>
</dbReference>
<feature type="chain" id="PRO_5039698553" evidence="2">
    <location>
        <begin position="22"/>
        <end position="324"/>
    </location>
</feature>
<dbReference type="Proteomes" id="UP000504606">
    <property type="component" value="Unplaced"/>
</dbReference>
<keyword evidence="3" id="KW-1185">Reference proteome</keyword>
<proteinExistence type="predicted"/>
<evidence type="ECO:0000313" key="4">
    <source>
        <dbReference type="RefSeq" id="XP_052132926.1"/>
    </source>
</evidence>
<feature type="compositionally biased region" description="Polar residues" evidence="1">
    <location>
        <begin position="298"/>
        <end position="313"/>
    </location>
</feature>
<evidence type="ECO:0000256" key="1">
    <source>
        <dbReference type="SAM" id="MobiDB-lite"/>
    </source>
</evidence>
<feature type="signal peptide" evidence="2">
    <location>
        <begin position="1"/>
        <end position="21"/>
    </location>
</feature>
<feature type="compositionally biased region" description="Low complexity" evidence="1">
    <location>
        <begin position="40"/>
        <end position="58"/>
    </location>
</feature>
<evidence type="ECO:0000256" key="2">
    <source>
        <dbReference type="SAM" id="SignalP"/>
    </source>
</evidence>
<feature type="region of interest" description="Disordered" evidence="1">
    <location>
        <begin position="30"/>
        <end position="105"/>
    </location>
</feature>
<sequence length="324" mass="33514">MTSRGALAALAAALLLHAALCRPQGPLDGDLTLALPTLGPEASSESAPPVPASASVPALPTDPTPVPVAGASPAPPAPEAPSGPVAPVIPPFPVDEPVPDPDPASKVFHAGSIGLGHTFVSLGGEHAQPTEYHHTSKNSSSSTSSTYSTTSTVANGERHTETRNSSSSHTEDSQSEDTVVSTATAPTILDDSGEVEMVGPGERAERTEKVAATKREQRAERLYGVCGICDELEGSELNRPENIQVKEFISRWCTQTYGESTLETWSTGISSQNWNENEGVQTETLSQTTTHTNTGTTEGVSSVATTHETSDQVTASATAAHAAS</sequence>
<feature type="non-terminal residue" evidence="4">
    <location>
        <position position="324"/>
    </location>
</feature>
<organism evidence="3 4">
    <name type="scientific">Frankliniella occidentalis</name>
    <name type="common">Western flower thrips</name>
    <name type="synonym">Euthrips occidentalis</name>
    <dbReference type="NCBI Taxonomy" id="133901"/>
    <lineage>
        <taxon>Eukaryota</taxon>
        <taxon>Metazoa</taxon>
        <taxon>Ecdysozoa</taxon>
        <taxon>Arthropoda</taxon>
        <taxon>Hexapoda</taxon>
        <taxon>Insecta</taxon>
        <taxon>Pterygota</taxon>
        <taxon>Neoptera</taxon>
        <taxon>Paraneoptera</taxon>
        <taxon>Thysanoptera</taxon>
        <taxon>Terebrantia</taxon>
        <taxon>Thripoidea</taxon>
        <taxon>Thripidae</taxon>
        <taxon>Frankliniella</taxon>
    </lineage>
</organism>
<dbReference type="GeneID" id="113206588"/>
<dbReference type="KEGG" id="foc:113206588"/>